<feature type="region of interest" description="Disordered" evidence="6">
    <location>
        <begin position="60"/>
        <end position="92"/>
    </location>
</feature>
<dbReference type="InterPro" id="IPR042217">
    <property type="entry name" value="T4SS_VirB10/TrbI"/>
</dbReference>
<accession>I0EU98</accession>
<comment type="subcellular location">
    <subcellularLocation>
        <location evidence="1">Membrane</location>
        <topology evidence="1">Single-pass membrane protein</topology>
    </subcellularLocation>
</comment>
<evidence type="ECO:0000256" key="7">
    <source>
        <dbReference type="SAM" id="Phobius"/>
    </source>
</evidence>
<dbReference type="STRING" id="1163745.HCD_07650"/>
<dbReference type="InterPro" id="IPR048018">
    <property type="entry name" value="T4SS_ComB10-like"/>
</dbReference>
<dbReference type="EMBL" id="CP003481">
    <property type="protein sequence ID" value="AFI06517.1"/>
    <property type="molecule type" value="Genomic_DNA"/>
</dbReference>
<proteinExistence type="inferred from homology"/>
<dbReference type="CDD" id="cd16429">
    <property type="entry name" value="VirB10"/>
    <property type="match status" value="1"/>
</dbReference>
<evidence type="ECO:0000256" key="6">
    <source>
        <dbReference type="SAM" id="MobiDB-lite"/>
    </source>
</evidence>
<keyword evidence="5 7" id="KW-0472">Membrane</keyword>
<dbReference type="RefSeq" id="WP_014659996.1">
    <property type="nucleotide sequence ID" value="NC_017735.1"/>
</dbReference>
<dbReference type="AlphaFoldDB" id="I0EU98"/>
<name>I0EU98_HELCM</name>
<dbReference type="GO" id="GO:0016020">
    <property type="term" value="C:membrane"/>
    <property type="evidence" value="ECO:0007669"/>
    <property type="project" value="UniProtKB-SubCell"/>
</dbReference>
<dbReference type="Gene3D" id="2.40.128.260">
    <property type="entry name" value="Type IV secretion system, VirB10/TraB/TrbI"/>
    <property type="match status" value="1"/>
</dbReference>
<organism evidence="8 9">
    <name type="scientific">Helicobacter cetorum (strain ATCC BAA-540 / CCUG 52418 / MIT 99-5656)</name>
    <dbReference type="NCBI Taxonomy" id="1163745"/>
    <lineage>
        <taxon>Bacteria</taxon>
        <taxon>Pseudomonadati</taxon>
        <taxon>Campylobacterota</taxon>
        <taxon>Epsilonproteobacteria</taxon>
        <taxon>Campylobacterales</taxon>
        <taxon>Helicobacteraceae</taxon>
        <taxon>Helicobacter</taxon>
    </lineage>
</organism>
<dbReference type="Proteomes" id="UP000005013">
    <property type="component" value="Chromosome"/>
</dbReference>
<feature type="compositionally biased region" description="Low complexity" evidence="6">
    <location>
        <begin position="69"/>
        <end position="92"/>
    </location>
</feature>
<feature type="region of interest" description="Disordered" evidence="6">
    <location>
        <begin position="113"/>
        <end position="145"/>
    </location>
</feature>
<dbReference type="Gene3D" id="1.10.1200.160">
    <property type="match status" value="1"/>
</dbReference>
<evidence type="ECO:0000256" key="1">
    <source>
        <dbReference type="ARBA" id="ARBA00004167"/>
    </source>
</evidence>
<dbReference type="KEGG" id="hcm:HCD_07650"/>
<sequence length="433" mass="48484">MNVKGLLKRKEVWVLSIFPVIVLIGYIAKQEVIDEELEQFKSKFPIPDYVYQNAKNKEKQKVANSDIPNNNASNTDNTNALSSPTNANNTTSTTPTFDIGAYLNSLKNLDLFNHSSQDNPLNNQSKDNKQPNNNDFNSPNFDYSKASPATKMRLSLLSQRFNSSDVNNTYGTSADKNNREIEYGTDSFENFDRKDKASHENKLLRTITADRNIPATLVTPISSAIGGNKIVAQVESDVYASMGRAVLIPKGSRAIGYYNSSSKMGQYRLEVVWNRIITPQGVNIILSDSKGSDVKGYNGLIGKAHNKYFTKFGMPFLFSTLSNGLLIGMTAGITENMGKKQRNGVNNYFGDYMMMRLMQQSGMNLNNIINNIMSQFSQIKAVIIIKEGSRIFISPNTDIFFPIPKHNEVLAVFFKENKPKISDEELSDDDNEF</sequence>
<evidence type="ECO:0000313" key="8">
    <source>
        <dbReference type="EMBL" id="AFI06517.1"/>
    </source>
</evidence>
<dbReference type="Pfam" id="PF03743">
    <property type="entry name" value="TrbI"/>
    <property type="match status" value="1"/>
</dbReference>
<keyword evidence="4 7" id="KW-1133">Transmembrane helix</keyword>
<comment type="similarity">
    <text evidence="2">Belongs to the TrbI/VirB10 family.</text>
</comment>
<evidence type="ECO:0000313" key="9">
    <source>
        <dbReference type="Proteomes" id="UP000005013"/>
    </source>
</evidence>
<keyword evidence="3 7" id="KW-0812">Transmembrane</keyword>
<evidence type="ECO:0000256" key="3">
    <source>
        <dbReference type="ARBA" id="ARBA00022692"/>
    </source>
</evidence>
<feature type="compositionally biased region" description="Polar residues" evidence="6">
    <location>
        <begin position="113"/>
        <end position="125"/>
    </location>
</feature>
<evidence type="ECO:0000256" key="2">
    <source>
        <dbReference type="ARBA" id="ARBA00010265"/>
    </source>
</evidence>
<feature type="transmembrane region" description="Helical" evidence="7">
    <location>
        <begin position="12"/>
        <end position="28"/>
    </location>
</feature>
<dbReference type="NCBIfam" id="NF038092">
    <property type="entry name" value="T4SS_ComB10"/>
    <property type="match status" value="1"/>
</dbReference>
<dbReference type="InterPro" id="IPR005498">
    <property type="entry name" value="T4SS_VirB10/TraB/TrbI"/>
</dbReference>
<protein>
    <submittedName>
        <fullName evidence="8">VirB10 type IV secretion protein</fullName>
    </submittedName>
</protein>
<dbReference type="OrthoDB" id="5362754at2"/>
<evidence type="ECO:0000256" key="5">
    <source>
        <dbReference type="ARBA" id="ARBA00023136"/>
    </source>
</evidence>
<keyword evidence="9" id="KW-1185">Reference proteome</keyword>
<feature type="compositionally biased region" description="Low complexity" evidence="6">
    <location>
        <begin position="130"/>
        <end position="141"/>
    </location>
</feature>
<dbReference type="PATRIC" id="fig|1163745.3.peg.1612"/>
<dbReference type="eggNOG" id="COG2948">
    <property type="taxonomic scope" value="Bacteria"/>
</dbReference>
<dbReference type="HOGENOM" id="CLU_022177_0_0_7"/>
<evidence type="ECO:0000256" key="4">
    <source>
        <dbReference type="ARBA" id="ARBA00022989"/>
    </source>
</evidence>
<reference evidence="8 9" key="1">
    <citation type="journal article" date="2013" name="PLoS ONE">
        <title>Sequence Divergence and Conservation in Genomes ofHelicobacter cetorum Strains from a Dolphin and a Whale.</title>
        <authorList>
            <person name="Kersulyte D."/>
            <person name="Rossi M."/>
            <person name="Berg D.E."/>
        </authorList>
    </citation>
    <scope>NUCLEOTIDE SEQUENCE [LARGE SCALE GENOMIC DNA]</scope>
    <source>
        <strain evidence="8 9">MIT 99-5656</strain>
    </source>
</reference>
<gene>
    <name evidence="8" type="ordered locus">HCD_07650</name>
</gene>